<accession>A0A1I6M2T0</accession>
<feature type="domain" description="Type IV secretion system coupling protein TraD DNA-binding" evidence="8">
    <location>
        <begin position="180"/>
        <end position="579"/>
    </location>
</feature>
<evidence type="ECO:0000256" key="4">
    <source>
        <dbReference type="ARBA" id="ARBA00022989"/>
    </source>
</evidence>
<reference evidence="9 10" key="1">
    <citation type="submission" date="2016-10" db="EMBL/GenBank/DDBJ databases">
        <authorList>
            <person name="de Groot N.N."/>
        </authorList>
    </citation>
    <scope>NUCLEOTIDE SEQUENCE [LARGE SCALE GENOMIC DNA]</scope>
    <source>
        <strain evidence="9 10">CGMCC 1.10457</strain>
    </source>
</reference>
<dbReference type="CDD" id="cd01127">
    <property type="entry name" value="TrwB_TraG_TraD_VirD4"/>
    <property type="match status" value="1"/>
</dbReference>
<keyword evidence="4 7" id="KW-1133">Transmembrane helix</keyword>
<evidence type="ECO:0000313" key="10">
    <source>
        <dbReference type="Proteomes" id="UP000199062"/>
    </source>
</evidence>
<protein>
    <submittedName>
        <fullName evidence="9">Type IV secretion-system coupling protein DNA-binding domain-containing protein</fullName>
    </submittedName>
</protein>
<feature type="transmembrane region" description="Helical" evidence="7">
    <location>
        <begin position="111"/>
        <end position="131"/>
    </location>
</feature>
<dbReference type="PANTHER" id="PTHR37937:SF1">
    <property type="entry name" value="CONJUGATIVE TRANSFER: DNA TRANSPORT"/>
    <property type="match status" value="1"/>
</dbReference>
<evidence type="ECO:0000256" key="2">
    <source>
        <dbReference type="ARBA" id="ARBA00022475"/>
    </source>
</evidence>
<feature type="region of interest" description="Disordered" evidence="6">
    <location>
        <begin position="529"/>
        <end position="566"/>
    </location>
</feature>
<dbReference type="PANTHER" id="PTHR37937">
    <property type="entry name" value="CONJUGATIVE TRANSFER: DNA TRANSPORT"/>
    <property type="match status" value="1"/>
</dbReference>
<sequence length="599" mass="66123">MSSERDQESESVYYDEEVLVLEVLWRWLRLAIIACIPPLLVDRDAPPLQRFVRWRFVYGSFLVLTVTLFGPTLLAGHLEYLLFAPVFHVAVGGLLLSTVVTGSAPGVSYPILSDGSVLLLHVLALGLVAGAEWTRRRHPAWLGLSSPELHRNDDEFVVPMAEVDNASEQAPAVPRMDQSVSTAFIGETGSGKTSAMQLFAEQYPNDDDVAVFVHDYGDDFQQFYGDRLAHGDSGDNAEQSDESDEATEQATEHVTAPDETGEVMRVAARNSDVVWNLFRDVEREQDLREVAGAVFGEPDGNDPFHNPALQVFEAVLVFLYREAAARDRLDRLGHDDVVRFVNQEMGELHGALTSYDDLVGAASHIDPDSGRGAPTVYSTLHEHVRDVFVGDFAAHGEFSIREYLDDPAGVLVVDSSTGDLETCGPMFRLLLDWAIKRAMASSTPANFILDEVDRLPQLQQLPELAARGRAEGARALVGVQTVGQLKHRYGGASSGVLGNCPQGVYFAPGDSETTEYILDEIGDHRHDVASKSVSRSKRNQHSEFNSPRYSRSRTVRETDRAPIPSGDLKQFTAGECIVKSPGHWWIGRIEQLEAVRQRL</sequence>
<dbReference type="SUPFAM" id="SSF52540">
    <property type="entry name" value="P-loop containing nucleoside triphosphate hydrolases"/>
    <property type="match status" value="1"/>
</dbReference>
<feature type="region of interest" description="Disordered" evidence="6">
    <location>
        <begin position="224"/>
        <end position="261"/>
    </location>
</feature>
<dbReference type="InterPro" id="IPR019476">
    <property type="entry name" value="T4SS_TraD_DNA-bd"/>
</dbReference>
<dbReference type="OrthoDB" id="296137at2157"/>
<keyword evidence="2" id="KW-1003">Cell membrane</keyword>
<keyword evidence="9" id="KW-0238">DNA-binding</keyword>
<dbReference type="GO" id="GO:0003677">
    <property type="term" value="F:DNA binding"/>
    <property type="evidence" value="ECO:0007669"/>
    <property type="project" value="UniProtKB-KW"/>
</dbReference>
<evidence type="ECO:0000313" key="9">
    <source>
        <dbReference type="EMBL" id="SFS09974.1"/>
    </source>
</evidence>
<proteinExistence type="predicted"/>
<evidence type="ECO:0000256" key="1">
    <source>
        <dbReference type="ARBA" id="ARBA00004651"/>
    </source>
</evidence>
<name>A0A1I6M2T0_9EURY</name>
<dbReference type="Proteomes" id="UP000199062">
    <property type="component" value="Unassembled WGS sequence"/>
</dbReference>
<evidence type="ECO:0000256" key="7">
    <source>
        <dbReference type="SAM" id="Phobius"/>
    </source>
</evidence>
<dbReference type="Pfam" id="PF10412">
    <property type="entry name" value="TrwB_AAD_bind"/>
    <property type="match status" value="1"/>
</dbReference>
<dbReference type="InterPro" id="IPR027417">
    <property type="entry name" value="P-loop_NTPase"/>
</dbReference>
<feature type="compositionally biased region" description="Acidic residues" evidence="6">
    <location>
        <begin position="238"/>
        <end position="247"/>
    </location>
</feature>
<organism evidence="9 10">
    <name type="scientific">Halomicrobium zhouii</name>
    <dbReference type="NCBI Taxonomy" id="767519"/>
    <lineage>
        <taxon>Archaea</taxon>
        <taxon>Methanobacteriati</taxon>
        <taxon>Methanobacteriota</taxon>
        <taxon>Stenosarchaea group</taxon>
        <taxon>Halobacteria</taxon>
        <taxon>Halobacteriales</taxon>
        <taxon>Haloarculaceae</taxon>
        <taxon>Halomicrobium</taxon>
    </lineage>
</organism>
<gene>
    <name evidence="9" type="ORF">SAMN05216559_3632</name>
</gene>
<keyword evidence="3 7" id="KW-0812">Transmembrane</keyword>
<dbReference type="STRING" id="767519.SAMN05216559_3632"/>
<keyword evidence="5 7" id="KW-0472">Membrane</keyword>
<feature type="transmembrane region" description="Helical" evidence="7">
    <location>
        <begin position="80"/>
        <end position="99"/>
    </location>
</feature>
<evidence type="ECO:0000256" key="5">
    <source>
        <dbReference type="ARBA" id="ARBA00023136"/>
    </source>
</evidence>
<dbReference type="EMBL" id="FOZK01000004">
    <property type="protein sequence ID" value="SFS09974.1"/>
    <property type="molecule type" value="Genomic_DNA"/>
</dbReference>
<dbReference type="Gene3D" id="3.40.50.300">
    <property type="entry name" value="P-loop containing nucleotide triphosphate hydrolases"/>
    <property type="match status" value="1"/>
</dbReference>
<evidence type="ECO:0000256" key="6">
    <source>
        <dbReference type="SAM" id="MobiDB-lite"/>
    </source>
</evidence>
<keyword evidence="10" id="KW-1185">Reference proteome</keyword>
<evidence type="ECO:0000256" key="3">
    <source>
        <dbReference type="ARBA" id="ARBA00022692"/>
    </source>
</evidence>
<dbReference type="GO" id="GO:0005886">
    <property type="term" value="C:plasma membrane"/>
    <property type="evidence" value="ECO:0007669"/>
    <property type="project" value="UniProtKB-SubCell"/>
</dbReference>
<dbReference type="InterPro" id="IPR051539">
    <property type="entry name" value="T4SS-coupling_protein"/>
</dbReference>
<dbReference type="AlphaFoldDB" id="A0A1I6M2T0"/>
<feature type="transmembrane region" description="Helical" evidence="7">
    <location>
        <begin position="23"/>
        <end position="41"/>
    </location>
</feature>
<comment type="subcellular location">
    <subcellularLocation>
        <location evidence="1">Cell membrane</location>
        <topology evidence="1">Multi-pass membrane protein</topology>
    </subcellularLocation>
</comment>
<dbReference type="RefSeq" id="WP_089818355.1">
    <property type="nucleotide sequence ID" value="NZ_FOZK01000004.1"/>
</dbReference>
<evidence type="ECO:0000259" key="8">
    <source>
        <dbReference type="Pfam" id="PF10412"/>
    </source>
</evidence>
<feature type="transmembrane region" description="Helical" evidence="7">
    <location>
        <begin position="53"/>
        <end position="74"/>
    </location>
</feature>